<keyword evidence="1" id="KW-0812">Transmembrane</keyword>
<keyword evidence="1" id="KW-1133">Transmembrane helix</keyword>
<dbReference type="InterPro" id="IPR002372">
    <property type="entry name" value="PQQ_rpt_dom"/>
</dbReference>
<proteinExistence type="predicted"/>
<sequence length="609" mass="66086">MASLGFGLLVGAVALGLYSLFIATTVPLSDSHLRNGGVTWRLEEVGGIVVVAGGLLLVLTAVAFWRGRRSTGTTDPEGKFENFATGTVVVTVMALAFIAFDARIPTIFADIRSDYPYFSRLPTAVAAFVLVAAGALLVLGLLPRMTNAALVGYRPVATAVVVGLGLSTAVGFAAVRAGDDSVNLDHATATAADPLPTPDRLGPERYRVVIPPTEKDPDRFITSSTQVAPNIVRAGTGFVIGTRDGLTAYDGNTGRERWHYRRLPRDGELRLPYAANSLRSLDNGTVVLAVWRGIGYRAFDAITGELLWTESEFTRDNSAIDWSTSSHHRNGSLPGLLILASETRIARYDARTGTREWISDIDGGECPGFDRNRWNPHSDDAHTANAVYRLLHCERDDQSWIQIQALDTGTGAAIGTRDIARGPLEHERTSNPLRSYPDMERLENTLVIDWKTRESGPWHLLVDHPSHLVTAPIRQPGTPFGADPEGSEVAVGTYGARYGDGYADVIAADSDTLVLPIQEMDLWSAMPKRVVFLRDELLTVLLDPSRTVEGPQVGAWDRTDGRFVGMQPIGHGRERCDSITLLPVPSALLAICAPRDPTRSETTIIGYTR</sequence>
<feature type="transmembrane region" description="Helical" evidence="1">
    <location>
        <begin position="47"/>
        <end position="65"/>
    </location>
</feature>
<organism evidence="3 4">
    <name type="scientific">Nocardia uniformis</name>
    <dbReference type="NCBI Taxonomy" id="53432"/>
    <lineage>
        <taxon>Bacteria</taxon>
        <taxon>Bacillati</taxon>
        <taxon>Actinomycetota</taxon>
        <taxon>Actinomycetes</taxon>
        <taxon>Mycobacteriales</taxon>
        <taxon>Nocardiaceae</taxon>
        <taxon>Nocardia</taxon>
    </lineage>
</organism>
<keyword evidence="4" id="KW-1185">Reference proteome</keyword>
<dbReference type="Pfam" id="PF13360">
    <property type="entry name" value="PQQ_2"/>
    <property type="match status" value="1"/>
</dbReference>
<accession>A0A849CFV0</accession>
<gene>
    <name evidence="3" type="ORF">HLB23_21030</name>
</gene>
<dbReference type="InterPro" id="IPR011047">
    <property type="entry name" value="Quinoprotein_ADH-like_sf"/>
</dbReference>
<feature type="transmembrane region" description="Helical" evidence="1">
    <location>
        <begin position="155"/>
        <end position="175"/>
    </location>
</feature>
<evidence type="ECO:0000313" key="3">
    <source>
        <dbReference type="EMBL" id="NNH72311.1"/>
    </source>
</evidence>
<dbReference type="Gene3D" id="2.130.10.10">
    <property type="entry name" value="YVTN repeat-like/Quinoprotein amine dehydrogenase"/>
    <property type="match status" value="1"/>
</dbReference>
<evidence type="ECO:0000259" key="2">
    <source>
        <dbReference type="Pfam" id="PF13360"/>
    </source>
</evidence>
<feature type="transmembrane region" description="Helical" evidence="1">
    <location>
        <begin position="124"/>
        <end position="143"/>
    </location>
</feature>
<name>A0A849CFV0_9NOCA</name>
<keyword evidence="1" id="KW-0472">Membrane</keyword>
<dbReference type="InterPro" id="IPR015943">
    <property type="entry name" value="WD40/YVTN_repeat-like_dom_sf"/>
</dbReference>
<feature type="domain" description="Pyrrolo-quinoline quinone repeat" evidence="2">
    <location>
        <begin position="232"/>
        <end position="371"/>
    </location>
</feature>
<feature type="transmembrane region" description="Helical" evidence="1">
    <location>
        <begin position="86"/>
        <end position="104"/>
    </location>
</feature>
<dbReference type="AlphaFoldDB" id="A0A849CFV0"/>
<evidence type="ECO:0000256" key="1">
    <source>
        <dbReference type="SAM" id="Phobius"/>
    </source>
</evidence>
<evidence type="ECO:0000313" key="4">
    <source>
        <dbReference type="Proteomes" id="UP000586827"/>
    </source>
</evidence>
<reference evidence="3 4" key="1">
    <citation type="submission" date="2020-05" db="EMBL/GenBank/DDBJ databases">
        <title>MicrobeNet Type strains.</title>
        <authorList>
            <person name="Nicholson A.C."/>
        </authorList>
    </citation>
    <scope>NUCLEOTIDE SEQUENCE [LARGE SCALE GENOMIC DNA]</scope>
    <source>
        <strain evidence="3 4">JCM 3224</strain>
    </source>
</reference>
<dbReference type="SUPFAM" id="SSF50998">
    <property type="entry name" value="Quinoprotein alcohol dehydrogenase-like"/>
    <property type="match status" value="1"/>
</dbReference>
<dbReference type="EMBL" id="JABELX010000007">
    <property type="protein sequence ID" value="NNH72311.1"/>
    <property type="molecule type" value="Genomic_DNA"/>
</dbReference>
<comment type="caution">
    <text evidence="3">The sequence shown here is derived from an EMBL/GenBank/DDBJ whole genome shotgun (WGS) entry which is preliminary data.</text>
</comment>
<dbReference type="RefSeq" id="WP_169815015.1">
    <property type="nucleotide sequence ID" value="NZ_JABELX010000007.1"/>
</dbReference>
<dbReference type="Proteomes" id="UP000586827">
    <property type="component" value="Unassembled WGS sequence"/>
</dbReference>
<protein>
    <submittedName>
        <fullName evidence="3">PQQ-binding-like beta-propeller repeat protein</fullName>
    </submittedName>
</protein>